<evidence type="ECO:0000313" key="2">
    <source>
        <dbReference type="Proteomes" id="UP000593568"/>
    </source>
</evidence>
<dbReference type="InterPro" id="IPR001611">
    <property type="entry name" value="Leu-rich_rpt"/>
</dbReference>
<protein>
    <submittedName>
        <fullName evidence="1">Uncharacterized protein</fullName>
    </submittedName>
</protein>
<organism evidence="1 2">
    <name type="scientific">Gossypium trilobum</name>
    <dbReference type="NCBI Taxonomy" id="34281"/>
    <lineage>
        <taxon>Eukaryota</taxon>
        <taxon>Viridiplantae</taxon>
        <taxon>Streptophyta</taxon>
        <taxon>Embryophyta</taxon>
        <taxon>Tracheophyta</taxon>
        <taxon>Spermatophyta</taxon>
        <taxon>Magnoliopsida</taxon>
        <taxon>eudicotyledons</taxon>
        <taxon>Gunneridae</taxon>
        <taxon>Pentapetalae</taxon>
        <taxon>rosids</taxon>
        <taxon>malvids</taxon>
        <taxon>Malvales</taxon>
        <taxon>Malvaceae</taxon>
        <taxon>Malvoideae</taxon>
        <taxon>Gossypium</taxon>
    </lineage>
</organism>
<dbReference type="Proteomes" id="UP000593568">
    <property type="component" value="Unassembled WGS sequence"/>
</dbReference>
<accession>A0A7J9FGP9</accession>
<dbReference type="AlphaFoldDB" id="A0A7J9FGP9"/>
<dbReference type="SUPFAM" id="SSF52058">
    <property type="entry name" value="L domain-like"/>
    <property type="match status" value="1"/>
</dbReference>
<name>A0A7J9FGP9_9ROSI</name>
<keyword evidence="2" id="KW-1185">Reference proteome</keyword>
<sequence length="139" mass="15523">MLLTGTLPPQIANLSSLTSLNLMNNSFYDSLSVQLANLHRLRFIELGEIPSDMFERLSKLQDLDLSLSWIRTSIPMSLFKCKELQIMNLAGCALGGILPKEIGNLTMLRSLDLSFNEIEGNGKLLDAVLVFYCLFQRVG</sequence>
<gene>
    <name evidence="1" type="ORF">Gotri_027262</name>
</gene>
<dbReference type="PANTHER" id="PTHR48054">
    <property type="entry name" value="RECEPTOR KINASE-LIKE PROTEIN XA21"/>
    <property type="match status" value="1"/>
</dbReference>
<dbReference type="InterPro" id="IPR032675">
    <property type="entry name" value="LRR_dom_sf"/>
</dbReference>
<dbReference type="PANTHER" id="PTHR48054:SF82">
    <property type="entry name" value="LRR RECEPTOR-LIKE SERINE_THREONINE-PROTEIN KINASE FLS2"/>
    <property type="match status" value="1"/>
</dbReference>
<dbReference type="InterPro" id="IPR052592">
    <property type="entry name" value="LRR-RLK"/>
</dbReference>
<dbReference type="EMBL" id="JABEZW010000272">
    <property type="protein sequence ID" value="MBA0784479.1"/>
    <property type="molecule type" value="Genomic_DNA"/>
</dbReference>
<reference evidence="1 2" key="1">
    <citation type="journal article" date="2019" name="Genome Biol. Evol.">
        <title>Insights into the evolution of the New World diploid cottons (Gossypium, subgenus Houzingenia) based on genome sequencing.</title>
        <authorList>
            <person name="Grover C.E."/>
            <person name="Arick M.A. 2nd"/>
            <person name="Thrash A."/>
            <person name="Conover J.L."/>
            <person name="Sanders W.S."/>
            <person name="Peterson D.G."/>
            <person name="Frelichowski J.E."/>
            <person name="Scheffler J.A."/>
            <person name="Scheffler B.E."/>
            <person name="Wendel J.F."/>
        </authorList>
    </citation>
    <scope>NUCLEOTIDE SEQUENCE [LARGE SCALE GENOMIC DNA]</scope>
    <source>
        <strain evidence="1">8</strain>
        <tissue evidence="1">Leaf</tissue>
    </source>
</reference>
<dbReference type="Pfam" id="PF13516">
    <property type="entry name" value="LRR_6"/>
    <property type="match status" value="1"/>
</dbReference>
<proteinExistence type="predicted"/>
<evidence type="ECO:0000313" key="1">
    <source>
        <dbReference type="EMBL" id="MBA0784479.1"/>
    </source>
</evidence>
<comment type="caution">
    <text evidence="1">The sequence shown here is derived from an EMBL/GenBank/DDBJ whole genome shotgun (WGS) entry which is preliminary data.</text>
</comment>
<dbReference type="Gene3D" id="3.80.10.10">
    <property type="entry name" value="Ribonuclease Inhibitor"/>
    <property type="match status" value="2"/>
</dbReference>